<reference evidence="1 2" key="1">
    <citation type="journal article" date="2004" name="Nat. Biotechnol.">
        <title>The genome sequence of the anaerobic, sulfate-reducing bacterium Desulfovibrio vulgaris Hildenborough.</title>
        <authorList>
            <person name="Heidelberg J.F."/>
            <person name="Seshadri R."/>
            <person name="Haveman S.A."/>
            <person name="Hemme C.L."/>
            <person name="Paulsen I.T."/>
            <person name="Kolonay J.F."/>
            <person name="Eisen J.A."/>
            <person name="Ward N."/>
            <person name="Methe B."/>
            <person name="Brinkac L.M."/>
            <person name="Daugherty S.C."/>
            <person name="Deboy R.T."/>
            <person name="Dodson R.J."/>
            <person name="Durkin A.S."/>
            <person name="Madupu R."/>
            <person name="Nelson W.C."/>
            <person name="Sullivan S.A."/>
            <person name="Fouts D."/>
            <person name="Haft D.H."/>
            <person name="Selengut J."/>
            <person name="Peterson J.D."/>
            <person name="Davidsen T.M."/>
            <person name="Zafar N."/>
            <person name="Zhou L."/>
            <person name="Radune D."/>
            <person name="Dimitrov G."/>
            <person name="Hance M."/>
            <person name="Tran K."/>
            <person name="Khouri H."/>
            <person name="Gill J."/>
            <person name="Utterback T.R."/>
            <person name="Feldblyum T.V."/>
            <person name="Wall J.D."/>
            <person name="Voordouw G."/>
            <person name="Fraser C.M."/>
        </authorList>
    </citation>
    <scope>NUCLEOTIDE SEQUENCE [LARGE SCALE GENOMIC DNA]</scope>
    <source>
        <strain evidence="2">ATCC 29579 / DSM 644 / NCIMB 8303 / VKM B-1760 / Hildenborough</strain>
    </source>
</reference>
<accession>Q72E71</accession>
<dbReference type="Proteomes" id="UP000002194">
    <property type="component" value="Chromosome"/>
</dbReference>
<dbReference type="STRING" id="882.DVU_0708"/>
<proteinExistence type="predicted"/>
<evidence type="ECO:0000313" key="2">
    <source>
        <dbReference type="Proteomes" id="UP000002194"/>
    </source>
</evidence>
<name>Q72E71_NITV2</name>
<keyword evidence="2" id="KW-1185">Reference proteome</keyword>
<dbReference type="EMBL" id="AE017285">
    <property type="protein sequence ID" value="AAS95188.1"/>
    <property type="molecule type" value="Genomic_DNA"/>
</dbReference>
<dbReference type="KEGG" id="dvu:DVU_0708"/>
<gene>
    <name evidence="1" type="ordered locus">DVU_0708</name>
</gene>
<dbReference type="EnsemblBacteria" id="AAS95188">
    <property type="protein sequence ID" value="AAS95188"/>
    <property type="gene ID" value="DVU_0708"/>
</dbReference>
<dbReference type="HOGENOM" id="CLU_3117206_0_0_7"/>
<organism evidence="1 2">
    <name type="scientific">Nitratidesulfovibrio vulgaris (strain ATCC 29579 / DSM 644 / CCUG 34227 / NCIMB 8303 / VKM B-1760 / Hildenborough)</name>
    <name type="common">Desulfovibrio vulgaris</name>
    <dbReference type="NCBI Taxonomy" id="882"/>
    <lineage>
        <taxon>Bacteria</taxon>
        <taxon>Pseudomonadati</taxon>
        <taxon>Thermodesulfobacteriota</taxon>
        <taxon>Desulfovibrionia</taxon>
        <taxon>Desulfovibrionales</taxon>
        <taxon>Desulfovibrionaceae</taxon>
        <taxon>Nitratidesulfovibrio</taxon>
    </lineage>
</organism>
<dbReference type="AlphaFoldDB" id="Q72E71"/>
<dbReference type="PaxDb" id="882-DVU_0708"/>
<protein>
    <submittedName>
        <fullName evidence="1">Uncharacterized protein</fullName>
    </submittedName>
</protein>
<evidence type="ECO:0000313" key="1">
    <source>
        <dbReference type="EMBL" id="AAS95188.1"/>
    </source>
</evidence>
<sequence length="50" mass="5575">MTSSHGKAVRDGRGGLFRKKKYHIKCGAYHRTATSGGIFHAQEEPYRIGI</sequence>